<dbReference type="EMBL" id="JAHLFE010000152">
    <property type="protein sequence ID" value="MBU3844690.1"/>
    <property type="molecule type" value="Genomic_DNA"/>
</dbReference>
<dbReference type="Proteomes" id="UP000733611">
    <property type="component" value="Unassembled WGS sequence"/>
</dbReference>
<feature type="compositionally biased region" description="Low complexity" evidence="1">
    <location>
        <begin position="89"/>
        <end position="98"/>
    </location>
</feature>
<evidence type="ECO:0000313" key="4">
    <source>
        <dbReference type="Proteomes" id="UP000733611"/>
    </source>
</evidence>
<accession>A0A948WYD2</accession>
<dbReference type="PROSITE" id="PS51257">
    <property type="entry name" value="PROKAR_LIPOPROTEIN"/>
    <property type="match status" value="1"/>
</dbReference>
<evidence type="ECO:0000256" key="1">
    <source>
        <dbReference type="SAM" id="MobiDB-lite"/>
    </source>
</evidence>
<evidence type="ECO:0000256" key="2">
    <source>
        <dbReference type="SAM" id="SignalP"/>
    </source>
</evidence>
<reference evidence="3" key="1">
    <citation type="journal article" date="2021" name="PeerJ">
        <title>Extensive microbial diversity within the chicken gut microbiome revealed by metagenomics and culture.</title>
        <authorList>
            <person name="Gilroy R."/>
            <person name="Ravi A."/>
            <person name="Getino M."/>
            <person name="Pursley I."/>
            <person name="Horton D.L."/>
            <person name="Alikhan N.F."/>
            <person name="Baker D."/>
            <person name="Gharbi K."/>
            <person name="Hall N."/>
            <person name="Watson M."/>
            <person name="Adriaenssens E.M."/>
            <person name="Foster-Nyarko E."/>
            <person name="Jarju S."/>
            <person name="Secka A."/>
            <person name="Antonio M."/>
            <person name="Oren A."/>
            <person name="Chaudhuri R.R."/>
            <person name="La Ragione R."/>
            <person name="Hildebrand F."/>
            <person name="Pallen M.J."/>
        </authorList>
    </citation>
    <scope>NUCLEOTIDE SEQUENCE</scope>
    <source>
        <strain evidence="3">378</strain>
    </source>
</reference>
<proteinExistence type="predicted"/>
<feature type="region of interest" description="Disordered" evidence="1">
    <location>
        <begin position="30"/>
        <end position="111"/>
    </location>
</feature>
<dbReference type="AlphaFoldDB" id="A0A948WYD2"/>
<comment type="caution">
    <text evidence="3">The sequence shown here is derived from an EMBL/GenBank/DDBJ whole genome shotgun (WGS) entry which is preliminary data.</text>
</comment>
<feature type="chain" id="PRO_5037421723" evidence="2">
    <location>
        <begin position="30"/>
        <end position="111"/>
    </location>
</feature>
<feature type="compositionally biased region" description="Polar residues" evidence="1">
    <location>
        <begin position="99"/>
        <end position="111"/>
    </location>
</feature>
<feature type="signal peptide" evidence="2">
    <location>
        <begin position="1"/>
        <end position="29"/>
    </location>
</feature>
<evidence type="ECO:0000313" key="3">
    <source>
        <dbReference type="EMBL" id="MBU3844690.1"/>
    </source>
</evidence>
<name>A0A948WYD2_9GAMM</name>
<feature type="compositionally biased region" description="Polar residues" evidence="1">
    <location>
        <begin position="30"/>
        <end position="41"/>
    </location>
</feature>
<sequence>MQWCGRAGKLSAVLCGCALMLACPLSAQSANYDQDNPSFNGVNLKDRLKMSEPSPRFKVQVMDPPPERSELRNRRNYSGDSSQWPMIHNSNSSNNNQNREVQLNYTFPSKR</sequence>
<keyword evidence="2" id="KW-0732">Signal</keyword>
<gene>
    <name evidence="3" type="ORF">H9847_07490</name>
</gene>
<protein>
    <submittedName>
        <fullName evidence="3">Uncharacterized protein</fullName>
    </submittedName>
</protein>
<organism evidence="3 4">
    <name type="scientific">Candidatus Anaerobiospirillum pullicola</name>
    <dbReference type="NCBI Taxonomy" id="2838451"/>
    <lineage>
        <taxon>Bacteria</taxon>
        <taxon>Pseudomonadati</taxon>
        <taxon>Pseudomonadota</taxon>
        <taxon>Gammaproteobacteria</taxon>
        <taxon>Aeromonadales</taxon>
        <taxon>Succinivibrionaceae</taxon>
        <taxon>Anaerobiospirillum</taxon>
    </lineage>
</organism>
<reference evidence="3" key="2">
    <citation type="submission" date="2021-04" db="EMBL/GenBank/DDBJ databases">
        <authorList>
            <person name="Gilroy R."/>
        </authorList>
    </citation>
    <scope>NUCLEOTIDE SEQUENCE</scope>
    <source>
        <strain evidence="3">378</strain>
    </source>
</reference>